<proteinExistence type="inferred from homology"/>
<evidence type="ECO:0008006" key="6">
    <source>
        <dbReference type="Google" id="ProtNLM"/>
    </source>
</evidence>
<dbReference type="Proteomes" id="UP001642487">
    <property type="component" value="Chromosome 8"/>
</dbReference>
<evidence type="ECO:0000256" key="1">
    <source>
        <dbReference type="ARBA" id="ARBA00006010"/>
    </source>
</evidence>
<protein>
    <recommendedName>
        <fullName evidence="6">Stigma-specific STIG1-like protein 1</fullName>
    </recommendedName>
</protein>
<evidence type="ECO:0000256" key="2">
    <source>
        <dbReference type="ARBA" id="ARBA00022729"/>
    </source>
</evidence>
<comment type="similarity">
    <text evidence="1">Belongs to the STIG1 family.</text>
</comment>
<gene>
    <name evidence="4" type="ORF">CITCOLO1_LOCUS19669</name>
</gene>
<keyword evidence="2 3" id="KW-0732">Signal</keyword>
<reference evidence="4 5" key="1">
    <citation type="submission" date="2024-03" db="EMBL/GenBank/DDBJ databases">
        <authorList>
            <person name="Gkanogiannis A."/>
            <person name="Becerra Lopez-Lavalle L."/>
        </authorList>
    </citation>
    <scope>NUCLEOTIDE SEQUENCE [LARGE SCALE GENOMIC DNA]</scope>
</reference>
<accession>A0ABP0Z664</accession>
<dbReference type="PANTHER" id="PTHR33227:SF61">
    <property type="entry name" value="STIGMA-SPECIFIC STIG1 FAMILY PROTEIN"/>
    <property type="match status" value="1"/>
</dbReference>
<dbReference type="EMBL" id="OZ021742">
    <property type="protein sequence ID" value="CAK9327295.1"/>
    <property type="molecule type" value="Genomic_DNA"/>
</dbReference>
<organism evidence="4 5">
    <name type="scientific">Citrullus colocynthis</name>
    <name type="common">colocynth</name>
    <dbReference type="NCBI Taxonomy" id="252529"/>
    <lineage>
        <taxon>Eukaryota</taxon>
        <taxon>Viridiplantae</taxon>
        <taxon>Streptophyta</taxon>
        <taxon>Embryophyta</taxon>
        <taxon>Tracheophyta</taxon>
        <taxon>Spermatophyta</taxon>
        <taxon>Magnoliopsida</taxon>
        <taxon>eudicotyledons</taxon>
        <taxon>Gunneridae</taxon>
        <taxon>Pentapetalae</taxon>
        <taxon>rosids</taxon>
        <taxon>fabids</taxon>
        <taxon>Cucurbitales</taxon>
        <taxon>Cucurbitaceae</taxon>
        <taxon>Benincaseae</taxon>
        <taxon>Citrullus</taxon>
    </lineage>
</organism>
<evidence type="ECO:0000256" key="3">
    <source>
        <dbReference type="SAM" id="SignalP"/>
    </source>
</evidence>
<sequence length="147" mass="16567">MMSLVKLLFAVFLFTSLFSSHAAKDHVDKQSNTLPRMEDLITLTSLPGRRGFFPYKFRPFQAPMTCDRNIKLCRAKGSPGRNCCQKKCVDLKTDRYNCGKCGKKCKYSQVCCKGKCVNPMFNRKHCGGCNNKCNRGSLCVYGMCGYA</sequence>
<dbReference type="InterPro" id="IPR006969">
    <property type="entry name" value="Stig-like"/>
</dbReference>
<dbReference type="Pfam" id="PF04885">
    <property type="entry name" value="Stig1"/>
    <property type="match status" value="1"/>
</dbReference>
<feature type="chain" id="PRO_5047318242" description="Stigma-specific STIG1-like protein 1" evidence="3">
    <location>
        <begin position="23"/>
        <end position="147"/>
    </location>
</feature>
<evidence type="ECO:0000313" key="4">
    <source>
        <dbReference type="EMBL" id="CAK9327295.1"/>
    </source>
</evidence>
<keyword evidence="5" id="KW-1185">Reference proteome</keyword>
<dbReference type="PANTHER" id="PTHR33227">
    <property type="entry name" value="STIGMA-SPECIFIC STIG1-LIKE PROTEIN 3"/>
    <property type="match status" value="1"/>
</dbReference>
<feature type="signal peptide" evidence="3">
    <location>
        <begin position="1"/>
        <end position="22"/>
    </location>
</feature>
<name>A0ABP0Z664_9ROSI</name>
<evidence type="ECO:0000313" key="5">
    <source>
        <dbReference type="Proteomes" id="UP001642487"/>
    </source>
</evidence>